<reference evidence="2 3" key="1">
    <citation type="submission" date="2017-05" db="EMBL/GenBank/DDBJ databases">
        <authorList>
            <person name="Varghese N."/>
            <person name="Submissions S."/>
        </authorList>
    </citation>
    <scope>NUCLEOTIDE SEQUENCE [LARGE SCALE GENOMIC DNA]</scope>
    <source>
        <strain evidence="2 3">DSM 21985</strain>
    </source>
</reference>
<name>A0A521D5G0_9BACT</name>
<dbReference type="PANTHER" id="PTHR36448:SF2">
    <property type="entry name" value="CUPIN TYPE-1 DOMAIN-CONTAINING PROTEIN"/>
    <property type="match status" value="1"/>
</dbReference>
<dbReference type="InterPro" id="IPR013096">
    <property type="entry name" value="Cupin_2"/>
</dbReference>
<dbReference type="SUPFAM" id="SSF51182">
    <property type="entry name" value="RmlC-like cupins"/>
    <property type="match status" value="1"/>
</dbReference>
<evidence type="ECO:0000313" key="2">
    <source>
        <dbReference type="EMBL" id="SMO66919.1"/>
    </source>
</evidence>
<dbReference type="RefSeq" id="WP_142454380.1">
    <property type="nucleotide sequence ID" value="NZ_FXTP01000007.1"/>
</dbReference>
<feature type="domain" description="Cupin type-2" evidence="1">
    <location>
        <begin position="54"/>
        <end position="102"/>
    </location>
</feature>
<organism evidence="2 3">
    <name type="scientific">Gracilimonas mengyeensis</name>
    <dbReference type="NCBI Taxonomy" id="1302730"/>
    <lineage>
        <taxon>Bacteria</taxon>
        <taxon>Pseudomonadati</taxon>
        <taxon>Balneolota</taxon>
        <taxon>Balneolia</taxon>
        <taxon>Balneolales</taxon>
        <taxon>Balneolaceae</taxon>
        <taxon>Gracilimonas</taxon>
    </lineage>
</organism>
<dbReference type="InterPro" id="IPR014500">
    <property type="entry name" value="UCP019307_cupin"/>
</dbReference>
<dbReference type="CDD" id="cd02219">
    <property type="entry name" value="cupin_YjlB-like"/>
    <property type="match status" value="1"/>
</dbReference>
<proteinExistence type="predicted"/>
<sequence>MQPEKYFFDDDGNIPNNKLPLLLYRDALNKGASGLMDHFRQHSWSNAWKNGVFSYHHYHSNAHEVLGVYSGTARLQLGGENGKIVDVAFGDVIIIPAGVGHKNLQSSADFGVVGAYPNGSGYDLKTGKPGERPQADKNIAEVPIPETDPVVGKNGGLVEIWNEI</sequence>
<accession>A0A521D5G0</accession>
<dbReference type="EMBL" id="FXTP01000007">
    <property type="protein sequence ID" value="SMO66919.1"/>
    <property type="molecule type" value="Genomic_DNA"/>
</dbReference>
<evidence type="ECO:0000259" key="1">
    <source>
        <dbReference type="Pfam" id="PF07883"/>
    </source>
</evidence>
<keyword evidence="3" id="KW-1185">Reference proteome</keyword>
<dbReference type="InterPro" id="IPR011051">
    <property type="entry name" value="RmlC_Cupin_sf"/>
</dbReference>
<evidence type="ECO:0000313" key="3">
    <source>
        <dbReference type="Proteomes" id="UP000317557"/>
    </source>
</evidence>
<dbReference type="PANTHER" id="PTHR36448">
    <property type="entry name" value="BLR7373 PROTEIN"/>
    <property type="match status" value="1"/>
</dbReference>
<dbReference type="InterPro" id="IPR014710">
    <property type="entry name" value="RmlC-like_jellyroll"/>
</dbReference>
<protein>
    <submittedName>
        <fullName evidence="2">Uncharacterized protein YjlB</fullName>
    </submittedName>
</protein>
<dbReference type="AlphaFoldDB" id="A0A521D5G0"/>
<dbReference type="Gene3D" id="2.60.120.10">
    <property type="entry name" value="Jelly Rolls"/>
    <property type="match status" value="1"/>
</dbReference>
<dbReference type="InterPro" id="IPR047121">
    <property type="entry name" value="YjiB-like"/>
</dbReference>
<dbReference type="Pfam" id="PF07883">
    <property type="entry name" value="Cupin_2"/>
    <property type="match status" value="1"/>
</dbReference>
<gene>
    <name evidence="2" type="ORF">SAMN06265219_107140</name>
</gene>
<dbReference type="PIRSF" id="PIRSF019307">
    <property type="entry name" value="UCP019307"/>
    <property type="match status" value="1"/>
</dbReference>
<dbReference type="Proteomes" id="UP000317557">
    <property type="component" value="Unassembled WGS sequence"/>
</dbReference>
<dbReference type="OrthoDB" id="9791759at2"/>